<dbReference type="KEGG" id="tvd:SG34_032730"/>
<sequence length="242" mass="27597">MSTNIKTVFRQSYLLKKGRIKNSSALNGHFRGMKRMRSFCSYLSKALSLFKRYLPDNLLILFSRDRLTTMPSMQMILNNLDENIAALKKELKCNQALRDSQVLQRNNIVTMLEKVEELKIIKDELVELINIGGFEANHFGKTSDTLAENALATPGKKAIAESFNSNAGLCDDRHESRLFNCVINSLSTEEIHDMTLKGLDEYIRLGILALGNVPERKVKTMDSEEVKHQIHGYIRLQTLMNM</sequence>
<reference evidence="2 3" key="1">
    <citation type="journal article" date="2015" name="Genome Announc.">
        <title>Draft Genome Sequences of Marine Isolates of Thalassomonas viridans and Thalassomonas actiniarum.</title>
        <authorList>
            <person name="Olonade I."/>
            <person name="van Zyl L.J."/>
            <person name="Trindade M."/>
        </authorList>
    </citation>
    <scope>NUCLEOTIDE SEQUENCE [LARGE SCALE GENOMIC DNA]</scope>
    <source>
        <strain evidence="2 3">XOM25</strain>
    </source>
</reference>
<organism evidence="2 3">
    <name type="scientific">Thalassomonas viridans</name>
    <dbReference type="NCBI Taxonomy" id="137584"/>
    <lineage>
        <taxon>Bacteria</taxon>
        <taxon>Pseudomonadati</taxon>
        <taxon>Pseudomonadota</taxon>
        <taxon>Gammaproteobacteria</taxon>
        <taxon>Alteromonadales</taxon>
        <taxon>Colwelliaceae</taxon>
        <taxon>Thalassomonas</taxon>
    </lineage>
</organism>
<keyword evidence="1" id="KW-0175">Coiled coil</keyword>
<feature type="coiled-coil region" evidence="1">
    <location>
        <begin position="70"/>
        <end position="97"/>
    </location>
</feature>
<keyword evidence="3" id="KW-1185">Reference proteome</keyword>
<evidence type="ECO:0000313" key="3">
    <source>
        <dbReference type="Proteomes" id="UP000032352"/>
    </source>
</evidence>
<dbReference type="Proteomes" id="UP000032352">
    <property type="component" value="Chromosome pTvir"/>
</dbReference>
<name>A0AAE9ZCP1_9GAMM</name>
<evidence type="ECO:0000313" key="2">
    <source>
        <dbReference type="EMBL" id="WDE08678.1"/>
    </source>
</evidence>
<dbReference type="EMBL" id="CP059734">
    <property type="protein sequence ID" value="WDE08678.1"/>
    <property type="molecule type" value="Genomic_DNA"/>
</dbReference>
<dbReference type="RefSeq" id="WP_044838590.1">
    <property type="nucleotide sequence ID" value="NZ_CP059734.1"/>
</dbReference>
<reference evidence="2 3" key="2">
    <citation type="journal article" date="2022" name="Mar. Drugs">
        <title>Bioassay-Guided Fractionation Leads to the Detection of Cholic Acid Generated by the Rare Thalassomonas sp.</title>
        <authorList>
            <person name="Pheiffer F."/>
            <person name="Schneider Y.K."/>
            <person name="Hansen E.H."/>
            <person name="Andersen J.H."/>
            <person name="Isaksson J."/>
            <person name="Busche T."/>
            <person name="R C."/>
            <person name="Kalinowski J."/>
            <person name="Zyl L.V."/>
            <person name="Trindade M."/>
        </authorList>
    </citation>
    <scope>NUCLEOTIDE SEQUENCE [LARGE SCALE GENOMIC DNA]</scope>
    <source>
        <strain evidence="2 3">XOM25</strain>
    </source>
</reference>
<accession>A0AAE9ZCP1</accession>
<evidence type="ECO:0000256" key="1">
    <source>
        <dbReference type="SAM" id="Coils"/>
    </source>
</evidence>
<proteinExistence type="predicted"/>
<protein>
    <submittedName>
        <fullName evidence="2">Uncharacterized protein</fullName>
    </submittedName>
</protein>
<dbReference type="AlphaFoldDB" id="A0AAE9ZCP1"/>
<gene>
    <name evidence="2" type="ORF">SG34_032730</name>
</gene>